<keyword evidence="2" id="KW-1185">Reference proteome</keyword>
<evidence type="ECO:0000313" key="1">
    <source>
        <dbReference type="EMBL" id="MBB5684274.1"/>
    </source>
</evidence>
<gene>
    <name evidence="1" type="ORF">FHS49_000265</name>
</gene>
<dbReference type="AlphaFoldDB" id="A0A7W9ECU9"/>
<protein>
    <submittedName>
        <fullName evidence="1">Uncharacterized protein</fullName>
    </submittedName>
</protein>
<dbReference type="Proteomes" id="UP000549617">
    <property type="component" value="Unassembled WGS sequence"/>
</dbReference>
<sequence>MAARGFLKWSIRQVSGFPAVFRPAFLMRRANAEKRDSVTLM</sequence>
<dbReference type="RefSeq" id="WP_281397017.1">
    <property type="nucleotide sequence ID" value="NZ_JACIJC010000001.1"/>
</dbReference>
<proteinExistence type="predicted"/>
<comment type="caution">
    <text evidence="1">The sequence shown here is derived from an EMBL/GenBank/DDBJ whole genome shotgun (WGS) entry which is preliminary data.</text>
</comment>
<name>A0A7W9ECU9_9SPHN</name>
<reference evidence="1 2" key="1">
    <citation type="submission" date="2020-08" db="EMBL/GenBank/DDBJ databases">
        <title>Genomic Encyclopedia of Type Strains, Phase IV (KMG-IV): sequencing the most valuable type-strain genomes for metagenomic binning, comparative biology and taxonomic classification.</title>
        <authorList>
            <person name="Goeker M."/>
        </authorList>
    </citation>
    <scope>NUCLEOTIDE SEQUENCE [LARGE SCALE GENOMIC DNA]</scope>
    <source>
        <strain evidence="1 2">DSM 25079</strain>
    </source>
</reference>
<evidence type="ECO:0000313" key="2">
    <source>
        <dbReference type="Proteomes" id="UP000549617"/>
    </source>
</evidence>
<dbReference type="EMBL" id="JACIJC010000001">
    <property type="protein sequence ID" value="MBB5684274.1"/>
    <property type="molecule type" value="Genomic_DNA"/>
</dbReference>
<accession>A0A7W9ECU9</accession>
<organism evidence="1 2">
    <name type="scientific">Sphingobium boeckii</name>
    <dbReference type="NCBI Taxonomy" id="1082345"/>
    <lineage>
        <taxon>Bacteria</taxon>
        <taxon>Pseudomonadati</taxon>
        <taxon>Pseudomonadota</taxon>
        <taxon>Alphaproteobacteria</taxon>
        <taxon>Sphingomonadales</taxon>
        <taxon>Sphingomonadaceae</taxon>
        <taxon>Sphingobium</taxon>
    </lineage>
</organism>